<reference evidence="1 2" key="1">
    <citation type="journal article" date="2015" name="Sci. Rep.">
        <title>Chromosome-level genome map provides insights into diverse defense mechanisms in the medicinal fungus Ganoderma sinense.</title>
        <authorList>
            <person name="Zhu Y."/>
            <person name="Xu J."/>
            <person name="Sun C."/>
            <person name="Zhou S."/>
            <person name="Xu H."/>
            <person name="Nelson D.R."/>
            <person name="Qian J."/>
            <person name="Song J."/>
            <person name="Luo H."/>
            <person name="Xiang L."/>
            <person name="Li Y."/>
            <person name="Xu Z."/>
            <person name="Ji A."/>
            <person name="Wang L."/>
            <person name="Lu S."/>
            <person name="Hayward A."/>
            <person name="Sun W."/>
            <person name="Li X."/>
            <person name="Schwartz D.C."/>
            <person name="Wang Y."/>
            <person name="Chen S."/>
        </authorList>
    </citation>
    <scope>NUCLEOTIDE SEQUENCE [LARGE SCALE GENOMIC DNA]</scope>
    <source>
        <strain evidence="1 2">ZZ0214-1</strain>
    </source>
</reference>
<accession>A0A2G8S632</accession>
<evidence type="ECO:0000313" key="2">
    <source>
        <dbReference type="Proteomes" id="UP000230002"/>
    </source>
</evidence>
<dbReference type="InterPro" id="IPR025638">
    <property type="entry name" value="DUF4336"/>
</dbReference>
<dbReference type="OrthoDB" id="421671at2759"/>
<dbReference type="SUPFAM" id="SSF56281">
    <property type="entry name" value="Metallo-hydrolase/oxidoreductase"/>
    <property type="match status" value="1"/>
</dbReference>
<dbReference type="Proteomes" id="UP000230002">
    <property type="component" value="Unassembled WGS sequence"/>
</dbReference>
<dbReference type="EMBL" id="AYKW01000023">
    <property type="protein sequence ID" value="PIL29221.1"/>
    <property type="molecule type" value="Genomic_DNA"/>
</dbReference>
<comment type="caution">
    <text evidence="1">The sequence shown here is derived from an EMBL/GenBank/DDBJ whole genome shotgun (WGS) entry which is preliminary data.</text>
</comment>
<keyword evidence="2" id="KW-1185">Reference proteome</keyword>
<dbReference type="PANTHER" id="PTHR33835">
    <property type="entry name" value="YALI0C07656P"/>
    <property type="match status" value="1"/>
</dbReference>
<protein>
    <submittedName>
        <fullName evidence="1">Uncharacterized protein</fullName>
    </submittedName>
</protein>
<sequence>MSGPNCVIREVSKDVWTFSSPFSVMNIFPAKLRELGPVKWIIGADRFHHMFLADFKKEYPDAKVIAVDAAKMKKEVAGVGLKFDGVLCVSTQAWGADPPNTKYGFEDDIEHCYFSGFLNKDVAFLHKDSRTLIQADFLFNFPAHEQYSLAGGTPFFSWSSWNPLSWTNRKTVWWLGHDKEAMRRDVKTVANWDFDRIISCHGDVIETGGKKAWTEAYRDFLD</sequence>
<name>A0A2G8S632_9APHY</name>
<proteinExistence type="predicted"/>
<evidence type="ECO:0000313" key="1">
    <source>
        <dbReference type="EMBL" id="PIL29221.1"/>
    </source>
</evidence>
<dbReference type="AlphaFoldDB" id="A0A2G8S632"/>
<gene>
    <name evidence="1" type="ORF">GSI_09270</name>
</gene>
<dbReference type="PANTHER" id="PTHR33835:SF1">
    <property type="entry name" value="METALLO-BETA-LACTAMASE DOMAIN-CONTAINING PROTEIN"/>
    <property type="match status" value="1"/>
</dbReference>
<dbReference type="InterPro" id="IPR036866">
    <property type="entry name" value="RibonucZ/Hydroxyglut_hydro"/>
</dbReference>
<organism evidence="1 2">
    <name type="scientific">Ganoderma sinense ZZ0214-1</name>
    <dbReference type="NCBI Taxonomy" id="1077348"/>
    <lineage>
        <taxon>Eukaryota</taxon>
        <taxon>Fungi</taxon>
        <taxon>Dikarya</taxon>
        <taxon>Basidiomycota</taxon>
        <taxon>Agaricomycotina</taxon>
        <taxon>Agaricomycetes</taxon>
        <taxon>Polyporales</taxon>
        <taxon>Polyporaceae</taxon>
        <taxon>Ganoderma</taxon>
    </lineage>
</organism>